<dbReference type="EMBL" id="JAGIZQ010000002">
    <property type="protein sequence ID" value="KAH6641576.1"/>
    <property type="molecule type" value="Genomic_DNA"/>
</dbReference>
<evidence type="ECO:0000313" key="1">
    <source>
        <dbReference type="EMBL" id="KAH6641576.1"/>
    </source>
</evidence>
<evidence type="ECO:0000313" key="2">
    <source>
        <dbReference type="Proteomes" id="UP000724584"/>
    </source>
</evidence>
<keyword evidence="2" id="KW-1185">Reference proteome</keyword>
<accession>A0ACB7PLI3</accession>
<name>A0ACB7PLI3_9PEZI</name>
<sequence>MLAKGVIIIYPADQNPTRPPTLATFMSINPTLYGLPWDHLDCLLLCNAPRGLIASRGERQGSQGQRRQAAGSQPPHNPHKKPKLYAMASTSPSTATSQQKQGDGRVNKFREGSSSSRDRNAPPTTIIIVVLCVPTTAPKKHGALAEARSKMADEVSKSHLGHAEKRRALKQRRKEAKKKKRDRGRGAFPPKAALLSTTRFRARPY</sequence>
<reference evidence="1 2" key="1">
    <citation type="journal article" date="2021" name="Nat. Commun.">
        <title>Genetic determinants of endophytism in the Arabidopsis root mycobiome.</title>
        <authorList>
            <person name="Mesny F."/>
            <person name="Miyauchi S."/>
            <person name="Thiergart T."/>
            <person name="Pickel B."/>
            <person name="Atanasova L."/>
            <person name="Karlsson M."/>
            <person name="Huettel B."/>
            <person name="Barry K.W."/>
            <person name="Haridas S."/>
            <person name="Chen C."/>
            <person name="Bauer D."/>
            <person name="Andreopoulos W."/>
            <person name="Pangilinan J."/>
            <person name="LaButti K."/>
            <person name="Riley R."/>
            <person name="Lipzen A."/>
            <person name="Clum A."/>
            <person name="Drula E."/>
            <person name="Henrissat B."/>
            <person name="Kohler A."/>
            <person name="Grigoriev I.V."/>
            <person name="Martin F.M."/>
            <person name="Hacquard S."/>
        </authorList>
    </citation>
    <scope>NUCLEOTIDE SEQUENCE [LARGE SCALE GENOMIC DNA]</scope>
    <source>
        <strain evidence="1 2">MPI-SDFR-AT-0079</strain>
    </source>
</reference>
<dbReference type="Proteomes" id="UP000724584">
    <property type="component" value="Unassembled WGS sequence"/>
</dbReference>
<comment type="caution">
    <text evidence="1">The sequence shown here is derived from an EMBL/GenBank/DDBJ whole genome shotgun (WGS) entry which is preliminary data.</text>
</comment>
<organism evidence="1 2">
    <name type="scientific">Chaetomium tenue</name>
    <dbReference type="NCBI Taxonomy" id="1854479"/>
    <lineage>
        <taxon>Eukaryota</taxon>
        <taxon>Fungi</taxon>
        <taxon>Dikarya</taxon>
        <taxon>Ascomycota</taxon>
        <taxon>Pezizomycotina</taxon>
        <taxon>Sordariomycetes</taxon>
        <taxon>Sordariomycetidae</taxon>
        <taxon>Sordariales</taxon>
        <taxon>Chaetomiaceae</taxon>
        <taxon>Chaetomium</taxon>
    </lineage>
</organism>
<gene>
    <name evidence="1" type="ORF">F5144DRAFT_138754</name>
</gene>
<protein>
    <submittedName>
        <fullName evidence="1">Uncharacterized protein</fullName>
    </submittedName>
</protein>
<proteinExistence type="predicted"/>